<comment type="caution">
    <text evidence="2">The sequence shown here is derived from an EMBL/GenBank/DDBJ whole genome shotgun (WGS) entry which is preliminary data.</text>
</comment>
<keyword evidence="3" id="KW-1185">Reference proteome</keyword>
<organism evidence="2 3">
    <name type="scientific">Grylomicrobium aquisgranensis</name>
    <dbReference type="NCBI Taxonomy" id="2926318"/>
    <lineage>
        <taxon>Bacteria</taxon>
        <taxon>Bacillati</taxon>
        <taxon>Bacillota</taxon>
        <taxon>Erysipelotrichia</taxon>
        <taxon>Erysipelotrichales</taxon>
        <taxon>Erysipelotrichaceae</taxon>
        <taxon>Grylomicrobium</taxon>
    </lineage>
</organism>
<evidence type="ECO:0000313" key="2">
    <source>
        <dbReference type="EMBL" id="MDX8419848.1"/>
    </source>
</evidence>
<keyword evidence="1" id="KW-0175">Coiled coil</keyword>
<protein>
    <submittedName>
        <fullName evidence="2">Uncharacterized protein</fullName>
    </submittedName>
</protein>
<feature type="coiled-coil region" evidence="1">
    <location>
        <begin position="120"/>
        <end position="147"/>
    </location>
</feature>
<dbReference type="RefSeq" id="WP_277008056.1">
    <property type="nucleotide sequence ID" value="NZ_JALBUR010000015.1"/>
</dbReference>
<name>A0AB35U2Y6_9FIRM</name>
<dbReference type="AlphaFoldDB" id="A0AB35U2Y6"/>
<sequence length="368" mass="41674">MQYIINLTDAEYQKLVKDGVLQVISRRKNGTLQRFKKIMVETVSDSGNTSNLMQQIVKANQSALSAINEIGKNAVQISDTTKNIASNIGLITNSLETIKGLNFVNIALTGVNLCVDVAGFAILSDEIKDVENSIARLSEQVKKTLGASEAETLAKYGECVDNYVDILDKEKRHIAINDNVYFENIVKMKSVLTIMYRCFIEDAVYDKESILSAVMALSAMYAMLIRKYDTYYYFSDESKATGSEWHLGHDSWLDIFHKLQSAEFFNKLQQYCFIDLKLSARKSTETSIDTMLSAINEETIITDNQELLKFANTREEYQKLQNYADQQAEDELMQDISSLPEENKAECLRAIQDVLPHVENTSQADYRS</sequence>
<dbReference type="EMBL" id="JALBUR010000015">
    <property type="protein sequence ID" value="MDX8419848.1"/>
    <property type="molecule type" value="Genomic_DNA"/>
</dbReference>
<accession>A0AB35U2Y6</accession>
<reference evidence="2 3" key="1">
    <citation type="submission" date="2022-03" db="EMBL/GenBank/DDBJ databases">
        <title>Novel taxa within the pig intestine.</title>
        <authorList>
            <person name="Wylensek D."/>
            <person name="Bishof K."/>
            <person name="Afrizal A."/>
            <person name="Clavel T."/>
        </authorList>
    </citation>
    <scope>NUCLEOTIDE SEQUENCE [LARGE SCALE GENOMIC DNA]</scope>
    <source>
        <strain evidence="2 3">CLA-KB-P133</strain>
    </source>
</reference>
<proteinExistence type="predicted"/>
<gene>
    <name evidence="2" type="ORF">MOZ60_07045</name>
</gene>
<evidence type="ECO:0000313" key="3">
    <source>
        <dbReference type="Proteomes" id="UP001286174"/>
    </source>
</evidence>
<dbReference type="Proteomes" id="UP001286174">
    <property type="component" value="Unassembled WGS sequence"/>
</dbReference>
<evidence type="ECO:0000256" key="1">
    <source>
        <dbReference type="SAM" id="Coils"/>
    </source>
</evidence>